<evidence type="ECO:0000256" key="2">
    <source>
        <dbReference type="ARBA" id="ARBA00022988"/>
    </source>
</evidence>
<name>A0A0P9ECI9_9GAMM</name>
<evidence type="ECO:0000256" key="1">
    <source>
        <dbReference type="ARBA" id="ARBA00007177"/>
    </source>
</evidence>
<dbReference type="PANTHER" id="PTHR33643">
    <property type="entry name" value="UREASE ACCESSORY PROTEIN D"/>
    <property type="match status" value="1"/>
</dbReference>
<dbReference type="OrthoDB" id="9798842at2"/>
<accession>A0A0P9ECI9</accession>
<keyword evidence="4" id="KW-0963">Cytoplasm</keyword>
<dbReference type="STRING" id="381306.AN478_07145"/>
<dbReference type="GO" id="GO:0016151">
    <property type="term" value="F:nickel cation binding"/>
    <property type="evidence" value="ECO:0007669"/>
    <property type="project" value="UniProtKB-UniRule"/>
</dbReference>
<comment type="subunit">
    <text evidence="4">UreD, UreF and UreG form a complex that acts as a GTP-hydrolysis-dependent molecular chaperone, activating the urease apoprotein by helping to assemble the nickel containing metallocenter of UreC. The UreE protein probably delivers the nickel.</text>
</comment>
<reference evidence="6" key="1">
    <citation type="submission" date="2016-10" db="EMBL/GenBank/DDBJ databases">
        <authorList>
            <person name="Varghese N."/>
        </authorList>
    </citation>
    <scope>NUCLEOTIDE SEQUENCE [LARGE SCALE GENOMIC DNA]</scope>
    <source>
        <strain evidence="6">HL 19</strain>
    </source>
</reference>
<dbReference type="Pfam" id="PF01774">
    <property type="entry name" value="UreD"/>
    <property type="match status" value="1"/>
</dbReference>
<dbReference type="GO" id="GO:0005737">
    <property type="term" value="C:cytoplasm"/>
    <property type="evidence" value="ECO:0007669"/>
    <property type="project" value="UniProtKB-SubCell"/>
</dbReference>
<comment type="subcellular location">
    <subcellularLocation>
        <location evidence="4">Cytoplasm</location>
    </subcellularLocation>
</comment>
<keyword evidence="2 4" id="KW-0996">Nickel insertion</keyword>
<comment type="similarity">
    <text evidence="1 4">Belongs to the UreD family.</text>
</comment>
<proteinExistence type="inferred from homology"/>
<dbReference type="PANTHER" id="PTHR33643:SF1">
    <property type="entry name" value="UREASE ACCESSORY PROTEIN D"/>
    <property type="match status" value="1"/>
</dbReference>
<dbReference type="Proteomes" id="UP000183104">
    <property type="component" value="Unassembled WGS sequence"/>
</dbReference>
<organism evidence="5 6">
    <name type="scientific">Thiohalorhabdus denitrificans</name>
    <dbReference type="NCBI Taxonomy" id="381306"/>
    <lineage>
        <taxon>Bacteria</taxon>
        <taxon>Pseudomonadati</taxon>
        <taxon>Pseudomonadota</taxon>
        <taxon>Gammaproteobacteria</taxon>
        <taxon>Thiohalorhabdales</taxon>
        <taxon>Thiohalorhabdaceae</taxon>
        <taxon>Thiohalorhabdus</taxon>
    </lineage>
</organism>
<keyword evidence="3 4" id="KW-0143">Chaperone</keyword>
<keyword evidence="6" id="KW-1185">Reference proteome</keyword>
<gene>
    <name evidence="4" type="primary">ureD</name>
    <name evidence="5" type="ORF">SAMN05661077_1193</name>
</gene>
<evidence type="ECO:0000313" key="5">
    <source>
        <dbReference type="EMBL" id="SCY09868.1"/>
    </source>
</evidence>
<protein>
    <recommendedName>
        <fullName evidence="4">Urease accessory protein UreD</fullName>
    </recommendedName>
</protein>
<comment type="function">
    <text evidence="4">Required for maturation of urease via the functional incorporation of the urease nickel metallocenter.</text>
</comment>
<dbReference type="EMBL" id="FMUN01000003">
    <property type="protein sequence ID" value="SCY09868.1"/>
    <property type="molecule type" value="Genomic_DNA"/>
</dbReference>
<dbReference type="PATRIC" id="fig|381306.5.peg.63"/>
<dbReference type="HAMAP" id="MF_01384">
    <property type="entry name" value="UreD"/>
    <property type="match status" value="1"/>
</dbReference>
<evidence type="ECO:0000256" key="3">
    <source>
        <dbReference type="ARBA" id="ARBA00023186"/>
    </source>
</evidence>
<evidence type="ECO:0000313" key="6">
    <source>
        <dbReference type="Proteomes" id="UP000183104"/>
    </source>
</evidence>
<evidence type="ECO:0000256" key="4">
    <source>
        <dbReference type="HAMAP-Rule" id="MF_01384"/>
    </source>
</evidence>
<sequence length="278" mass="29976">MADPALLHEGWRGELRLGFRRRGARTVLSERRHRGPLLVQRPFYPEADGTCHAYLLHPPGGVVGGDRLFLGATLRPESRAVITTPGANKLYRSEGHGAVVDQRLVVGRDAALEWLPQETIAFAGSRARLRTRVDLVEGGRFLGWEVLCLGRPAVGEGFGHGGCRQELEIWREGRPLLLERASLTGGSGLLQGPWGLHGQPVTATFAAVPGGPEAVALARGVLGAPSQAFTVTLLDDVLVARYRGPDAGEARQGFQALWAALRPGLLGRPPVAPRIWRT</sequence>
<dbReference type="InterPro" id="IPR002669">
    <property type="entry name" value="UreD"/>
</dbReference>
<dbReference type="RefSeq" id="WP_054965934.1">
    <property type="nucleotide sequence ID" value="NZ_FMUN01000003.1"/>
</dbReference>
<dbReference type="AlphaFoldDB" id="A0A0P9ECI9"/>